<dbReference type="GO" id="GO:0046872">
    <property type="term" value="F:metal ion binding"/>
    <property type="evidence" value="ECO:0007669"/>
    <property type="project" value="UniProtKB-KW"/>
</dbReference>
<dbReference type="GO" id="GO:0035539">
    <property type="term" value="F:8-oxo-7,8-dihydrodeoxyguanosine triphosphate pyrophosphatase activity"/>
    <property type="evidence" value="ECO:0007669"/>
    <property type="project" value="UniProtKB-EC"/>
</dbReference>
<evidence type="ECO:0000313" key="18">
    <source>
        <dbReference type="EMBL" id="QDV38004.1"/>
    </source>
</evidence>
<dbReference type="PROSITE" id="PS51462">
    <property type="entry name" value="NUDIX"/>
    <property type="match status" value="1"/>
</dbReference>
<dbReference type="InterPro" id="IPR015797">
    <property type="entry name" value="NUDIX_hydrolase-like_dom_sf"/>
</dbReference>
<evidence type="ECO:0000256" key="3">
    <source>
        <dbReference type="ARBA" id="ARBA00022457"/>
    </source>
</evidence>
<evidence type="ECO:0000256" key="13">
    <source>
        <dbReference type="ARBA" id="ARBA00040794"/>
    </source>
</evidence>
<keyword evidence="6" id="KW-0227">DNA damage</keyword>
<dbReference type="InterPro" id="IPR020476">
    <property type="entry name" value="Nudix_hydrolase"/>
</dbReference>
<dbReference type="SUPFAM" id="SSF55811">
    <property type="entry name" value="Nudix"/>
    <property type="match status" value="1"/>
</dbReference>
<dbReference type="PRINTS" id="PR00502">
    <property type="entry name" value="NUDIXFAMILY"/>
</dbReference>
<evidence type="ECO:0000256" key="5">
    <source>
        <dbReference type="ARBA" id="ARBA00022723"/>
    </source>
</evidence>
<name>A0A518HAW8_9BACT</name>
<dbReference type="GO" id="GO:0006281">
    <property type="term" value="P:DNA repair"/>
    <property type="evidence" value="ECO:0007669"/>
    <property type="project" value="UniProtKB-KW"/>
</dbReference>
<organism evidence="18 19">
    <name type="scientific">Tautonia plasticadhaerens</name>
    <dbReference type="NCBI Taxonomy" id="2527974"/>
    <lineage>
        <taxon>Bacteria</taxon>
        <taxon>Pseudomonadati</taxon>
        <taxon>Planctomycetota</taxon>
        <taxon>Planctomycetia</taxon>
        <taxon>Isosphaerales</taxon>
        <taxon>Isosphaeraceae</taxon>
        <taxon>Tautonia</taxon>
    </lineage>
</organism>
<dbReference type="EMBL" id="CP036426">
    <property type="protein sequence ID" value="QDV38004.1"/>
    <property type="molecule type" value="Genomic_DNA"/>
</dbReference>
<comment type="catalytic activity">
    <reaction evidence="10">
        <text>8-oxo-dGTP + H2O = 8-oxo-dGMP + diphosphate + H(+)</text>
        <dbReference type="Rhea" id="RHEA:31575"/>
        <dbReference type="ChEBI" id="CHEBI:15377"/>
        <dbReference type="ChEBI" id="CHEBI:15378"/>
        <dbReference type="ChEBI" id="CHEBI:33019"/>
        <dbReference type="ChEBI" id="CHEBI:63224"/>
        <dbReference type="ChEBI" id="CHEBI:77896"/>
        <dbReference type="EC" id="3.6.1.55"/>
    </reaction>
</comment>
<dbReference type="PANTHER" id="PTHR47707:SF1">
    <property type="entry name" value="NUDIX HYDROLASE FAMILY PROTEIN"/>
    <property type="match status" value="1"/>
</dbReference>
<evidence type="ECO:0000256" key="12">
    <source>
        <dbReference type="ARBA" id="ARBA00038905"/>
    </source>
</evidence>
<dbReference type="OrthoDB" id="9810648at2"/>
<evidence type="ECO:0000256" key="9">
    <source>
        <dbReference type="ARBA" id="ARBA00023204"/>
    </source>
</evidence>
<keyword evidence="3" id="KW-0515">Mutator protein</keyword>
<keyword evidence="7 18" id="KW-0378">Hydrolase</keyword>
<evidence type="ECO:0000256" key="16">
    <source>
        <dbReference type="ARBA" id="ARBA00042798"/>
    </source>
</evidence>
<evidence type="ECO:0000256" key="14">
    <source>
        <dbReference type="ARBA" id="ARBA00041592"/>
    </source>
</evidence>
<dbReference type="PANTHER" id="PTHR47707">
    <property type="entry name" value="8-OXO-DGTP DIPHOSPHATASE"/>
    <property type="match status" value="1"/>
</dbReference>
<comment type="cofactor">
    <cofactor evidence="1">
        <name>Mg(2+)</name>
        <dbReference type="ChEBI" id="CHEBI:18420"/>
    </cofactor>
</comment>
<keyword evidence="5" id="KW-0479">Metal-binding</keyword>
<dbReference type="InterPro" id="IPR047127">
    <property type="entry name" value="MutT-like"/>
</dbReference>
<keyword evidence="8" id="KW-0460">Magnesium</keyword>
<dbReference type="InterPro" id="IPR029119">
    <property type="entry name" value="MutY_C"/>
</dbReference>
<sequence>MRGPTEATRVGIGLVRRDGRYLIRRRPPIPGSPMPGLWEFPGGKCEPGEPPELAARRECLEETGLVVEISRKRRLITHRYPHGLVELHYFDARPADPSSEPAPDSGFLWVPAGTLPGLTFPEANAPILAELAGSVPSP</sequence>
<keyword evidence="19" id="KW-1185">Reference proteome</keyword>
<dbReference type="InterPro" id="IPR000086">
    <property type="entry name" value="NUDIX_hydrolase_dom"/>
</dbReference>
<keyword evidence="9" id="KW-0234">DNA repair</keyword>
<dbReference type="Pfam" id="PF14815">
    <property type="entry name" value="NUDIX_4"/>
    <property type="match status" value="1"/>
</dbReference>
<keyword evidence="4" id="KW-0235">DNA replication</keyword>
<dbReference type="GO" id="GO:0044715">
    <property type="term" value="F:8-oxo-dGDP phosphatase activity"/>
    <property type="evidence" value="ECO:0007669"/>
    <property type="project" value="TreeGrafter"/>
</dbReference>
<gene>
    <name evidence="18" type="primary">mutT</name>
    <name evidence="18" type="ORF">ElP_59510</name>
</gene>
<dbReference type="AlphaFoldDB" id="A0A518HAW8"/>
<proteinExistence type="inferred from homology"/>
<dbReference type="RefSeq" id="WP_145276182.1">
    <property type="nucleotide sequence ID" value="NZ_CP036426.1"/>
</dbReference>
<evidence type="ECO:0000259" key="17">
    <source>
        <dbReference type="PROSITE" id="PS51462"/>
    </source>
</evidence>
<feature type="domain" description="Nudix hydrolase" evidence="17">
    <location>
        <begin position="5"/>
        <end position="132"/>
    </location>
</feature>
<dbReference type="EC" id="3.6.1.55" evidence="12"/>
<evidence type="ECO:0000256" key="8">
    <source>
        <dbReference type="ARBA" id="ARBA00022842"/>
    </source>
</evidence>
<evidence type="ECO:0000256" key="1">
    <source>
        <dbReference type="ARBA" id="ARBA00001946"/>
    </source>
</evidence>
<comment type="similarity">
    <text evidence="2">Belongs to the Nudix hydrolase family.</text>
</comment>
<evidence type="ECO:0000256" key="15">
    <source>
        <dbReference type="ARBA" id="ARBA00041979"/>
    </source>
</evidence>
<dbReference type="GO" id="GO:0008413">
    <property type="term" value="F:8-oxo-7,8-dihydroguanosine triphosphate pyrophosphatase activity"/>
    <property type="evidence" value="ECO:0007669"/>
    <property type="project" value="TreeGrafter"/>
</dbReference>
<dbReference type="KEGG" id="tpla:ElP_59510"/>
<evidence type="ECO:0000256" key="2">
    <source>
        <dbReference type="ARBA" id="ARBA00005582"/>
    </source>
</evidence>
<protein>
    <recommendedName>
        <fullName evidence="13">8-oxo-dGTP diphosphatase</fullName>
        <ecNumber evidence="12">3.6.1.55</ecNumber>
    </recommendedName>
    <alternativeName>
        <fullName evidence="16">7,8-dihydro-8-oxoguanine-triphosphatase</fullName>
    </alternativeName>
    <alternativeName>
        <fullName evidence="15">Mutator protein MutT</fullName>
    </alternativeName>
    <alternativeName>
        <fullName evidence="14">dGTP pyrophosphohydrolase</fullName>
    </alternativeName>
</protein>
<dbReference type="CDD" id="cd03425">
    <property type="entry name" value="NUDIX_MutT_NudA_like"/>
    <property type="match status" value="1"/>
</dbReference>
<evidence type="ECO:0000313" key="19">
    <source>
        <dbReference type="Proteomes" id="UP000317835"/>
    </source>
</evidence>
<dbReference type="Gene3D" id="3.90.79.10">
    <property type="entry name" value="Nucleoside Triphosphate Pyrophosphohydrolase"/>
    <property type="match status" value="1"/>
</dbReference>
<reference evidence="18 19" key="1">
    <citation type="submission" date="2019-02" db="EMBL/GenBank/DDBJ databases">
        <title>Deep-cultivation of Planctomycetes and their phenomic and genomic characterization uncovers novel biology.</title>
        <authorList>
            <person name="Wiegand S."/>
            <person name="Jogler M."/>
            <person name="Boedeker C."/>
            <person name="Pinto D."/>
            <person name="Vollmers J."/>
            <person name="Rivas-Marin E."/>
            <person name="Kohn T."/>
            <person name="Peeters S.H."/>
            <person name="Heuer A."/>
            <person name="Rast P."/>
            <person name="Oberbeckmann S."/>
            <person name="Bunk B."/>
            <person name="Jeske O."/>
            <person name="Meyerdierks A."/>
            <person name="Storesund J.E."/>
            <person name="Kallscheuer N."/>
            <person name="Luecker S."/>
            <person name="Lage O.M."/>
            <person name="Pohl T."/>
            <person name="Merkel B.J."/>
            <person name="Hornburger P."/>
            <person name="Mueller R.-W."/>
            <person name="Bruemmer F."/>
            <person name="Labrenz M."/>
            <person name="Spormann A.M."/>
            <person name="Op den Camp H."/>
            <person name="Overmann J."/>
            <person name="Amann R."/>
            <person name="Jetten M.S.M."/>
            <person name="Mascher T."/>
            <person name="Medema M.H."/>
            <person name="Devos D.P."/>
            <person name="Kaster A.-K."/>
            <person name="Ovreas L."/>
            <person name="Rohde M."/>
            <person name="Galperin M.Y."/>
            <person name="Jogler C."/>
        </authorList>
    </citation>
    <scope>NUCLEOTIDE SEQUENCE [LARGE SCALE GENOMIC DNA]</scope>
    <source>
        <strain evidence="18 19">ElP</strain>
    </source>
</reference>
<evidence type="ECO:0000256" key="10">
    <source>
        <dbReference type="ARBA" id="ARBA00035861"/>
    </source>
</evidence>
<evidence type="ECO:0000256" key="6">
    <source>
        <dbReference type="ARBA" id="ARBA00022763"/>
    </source>
</evidence>
<evidence type="ECO:0000256" key="7">
    <source>
        <dbReference type="ARBA" id="ARBA00022801"/>
    </source>
</evidence>
<dbReference type="GO" id="GO:0044716">
    <property type="term" value="F:8-oxo-GDP phosphatase activity"/>
    <property type="evidence" value="ECO:0007669"/>
    <property type="project" value="TreeGrafter"/>
</dbReference>
<dbReference type="Proteomes" id="UP000317835">
    <property type="component" value="Chromosome"/>
</dbReference>
<comment type="catalytic activity">
    <reaction evidence="11">
        <text>8-oxo-GTP + H2O = 8-oxo-GMP + diphosphate + H(+)</text>
        <dbReference type="Rhea" id="RHEA:67616"/>
        <dbReference type="ChEBI" id="CHEBI:15377"/>
        <dbReference type="ChEBI" id="CHEBI:15378"/>
        <dbReference type="ChEBI" id="CHEBI:33019"/>
        <dbReference type="ChEBI" id="CHEBI:143553"/>
        <dbReference type="ChEBI" id="CHEBI:145694"/>
    </reaction>
</comment>
<evidence type="ECO:0000256" key="4">
    <source>
        <dbReference type="ARBA" id="ARBA00022705"/>
    </source>
</evidence>
<evidence type="ECO:0000256" key="11">
    <source>
        <dbReference type="ARBA" id="ARBA00036904"/>
    </source>
</evidence>
<dbReference type="GO" id="GO:0006260">
    <property type="term" value="P:DNA replication"/>
    <property type="evidence" value="ECO:0007669"/>
    <property type="project" value="UniProtKB-KW"/>
</dbReference>
<accession>A0A518HAW8</accession>